<protein>
    <recommendedName>
        <fullName evidence="6">Phospho-2-dehydro-3-deoxyheptonate aldolase</fullName>
        <ecNumber evidence="6">2.5.1.54</ecNumber>
    </recommendedName>
</protein>
<feature type="binding site" evidence="5">
    <location>
        <position position="153"/>
    </location>
    <ligand>
        <name>phosphoenolpyruvate</name>
        <dbReference type="ChEBI" id="CHEBI:58702"/>
    </ligand>
</feature>
<comment type="catalytic activity">
    <reaction evidence="4 6">
        <text>D-erythrose 4-phosphate + phosphoenolpyruvate + H2O = 7-phospho-2-dehydro-3-deoxy-D-arabino-heptonate + phosphate</text>
        <dbReference type="Rhea" id="RHEA:14717"/>
        <dbReference type="ChEBI" id="CHEBI:15377"/>
        <dbReference type="ChEBI" id="CHEBI:16897"/>
        <dbReference type="ChEBI" id="CHEBI:43474"/>
        <dbReference type="ChEBI" id="CHEBI:58394"/>
        <dbReference type="ChEBI" id="CHEBI:58702"/>
        <dbReference type="EC" id="2.5.1.54"/>
    </reaction>
</comment>
<keyword evidence="5" id="KW-0104">Cadmium</keyword>
<dbReference type="Pfam" id="PF01474">
    <property type="entry name" value="DAHP_synth_2"/>
    <property type="match status" value="1"/>
</dbReference>
<evidence type="ECO:0000313" key="8">
    <source>
        <dbReference type="EMBL" id="GAO51314.1"/>
    </source>
</evidence>
<feature type="binding site" evidence="5">
    <location>
        <position position="440"/>
    </location>
    <ligand>
        <name>Mn(2+)</name>
        <dbReference type="ChEBI" id="CHEBI:29035"/>
    </ligand>
</feature>
<feature type="binding site" evidence="5">
    <location>
        <position position="335"/>
    </location>
    <ligand>
        <name>phosphoenolpyruvate</name>
        <dbReference type="ChEBI" id="CHEBI:58702"/>
    </ligand>
</feature>
<dbReference type="EMBL" id="BACD03000044">
    <property type="protein sequence ID" value="GAO51314.1"/>
    <property type="molecule type" value="Genomic_DNA"/>
</dbReference>
<dbReference type="UniPathway" id="UPA00053">
    <property type="reaction ID" value="UER00084"/>
</dbReference>
<feature type="binding site" evidence="5">
    <location>
        <position position="114"/>
    </location>
    <ligand>
        <name>Mn(2+)</name>
        <dbReference type="ChEBI" id="CHEBI:29035"/>
    </ligand>
</feature>
<dbReference type="PANTHER" id="PTHR21337:SF0">
    <property type="entry name" value="PHOSPHO-2-DEHYDRO-3-DEOXYHEPTONATE ALDOLASE"/>
    <property type="match status" value="1"/>
</dbReference>
<dbReference type="GO" id="GO:0009073">
    <property type="term" value="P:aromatic amino acid family biosynthetic process"/>
    <property type="evidence" value="ECO:0007669"/>
    <property type="project" value="UniProtKB-KW"/>
</dbReference>
<keyword evidence="5" id="KW-0464">Manganese</keyword>
<comment type="pathway">
    <text evidence="1 6">Metabolic intermediate biosynthesis; chorismate biosynthesis; chorismate from D-erythrose 4-phosphate and phosphoenolpyruvate: step 1/7.</text>
</comment>
<evidence type="ECO:0000256" key="7">
    <source>
        <dbReference type="SAM" id="MobiDB-lite"/>
    </source>
</evidence>
<dbReference type="OMA" id="FKVMMQM"/>
<dbReference type="InterPro" id="IPR002480">
    <property type="entry name" value="DAHP_synth_2"/>
</dbReference>
<dbReference type="AlphaFoldDB" id="A0A0E9NN98"/>
<feature type="binding site" evidence="5">
    <location>
        <position position="470"/>
    </location>
    <ligand>
        <name>Mn(2+)</name>
        <dbReference type="ChEBI" id="CHEBI:29035"/>
    </ligand>
</feature>
<gene>
    <name evidence="8" type="ORF">G7K_5419-t1</name>
</gene>
<keyword evidence="9" id="KW-1185">Reference proteome</keyword>
<dbReference type="PANTHER" id="PTHR21337">
    <property type="entry name" value="PHOSPHO-2-DEHYDRO-3-DEOXYHEPTONATE ALDOLASE 1, 2"/>
    <property type="match status" value="1"/>
</dbReference>
<name>A0A0E9NN98_SAICN</name>
<feature type="compositionally biased region" description="Low complexity" evidence="7">
    <location>
        <begin position="23"/>
        <end position="40"/>
    </location>
</feature>
<dbReference type="InterPro" id="IPR013785">
    <property type="entry name" value="Aldolase_TIM"/>
</dbReference>
<reference evidence="8 9" key="3">
    <citation type="journal article" date="2015" name="Genome Announc.">
        <title>Draft Genome Sequence of the Archiascomycetous Yeast Saitoella complicata.</title>
        <authorList>
            <person name="Yamauchi K."/>
            <person name="Kondo S."/>
            <person name="Hamamoto M."/>
            <person name="Takahashi Y."/>
            <person name="Ogura Y."/>
            <person name="Hayashi T."/>
            <person name="Nishida H."/>
        </authorList>
    </citation>
    <scope>NUCLEOTIDE SEQUENCE [LARGE SCALE GENOMIC DNA]</scope>
    <source>
        <strain evidence="8 9">NRRL Y-17804</strain>
    </source>
</reference>
<reference evidence="8 9" key="1">
    <citation type="journal article" date="2011" name="J. Gen. Appl. Microbiol.">
        <title>Draft genome sequencing of the enigmatic yeast Saitoella complicata.</title>
        <authorList>
            <person name="Nishida H."/>
            <person name="Hamamoto M."/>
            <person name="Sugiyama J."/>
        </authorList>
    </citation>
    <scope>NUCLEOTIDE SEQUENCE [LARGE SCALE GENOMIC DNA]</scope>
    <source>
        <strain evidence="8 9">NRRL Y-17804</strain>
    </source>
</reference>
<dbReference type="OrthoDB" id="2338at2759"/>
<comment type="caution">
    <text evidence="8">The sequence shown here is derived from an EMBL/GenBank/DDBJ whole genome shotgun (WGS) entry which is preliminary data.</text>
</comment>
<evidence type="ECO:0000256" key="5">
    <source>
        <dbReference type="PIRSR" id="PIRSR602480-1"/>
    </source>
</evidence>
<accession>A0A0E9NN98</accession>
<comment type="cofactor">
    <cofactor evidence="5">
        <name>Mn(2+)</name>
        <dbReference type="ChEBI" id="CHEBI:29035"/>
    </cofactor>
    <cofactor evidence="5">
        <name>Co(2+)</name>
        <dbReference type="ChEBI" id="CHEBI:48828"/>
    </cofactor>
    <cofactor evidence="5">
        <name>Cd(2+)</name>
        <dbReference type="ChEBI" id="CHEBI:48775"/>
    </cofactor>
    <text evidence="5">Binds 1 divalent cation per subunit. The enzyme is active with manganese, cobalt or cadmium ions.</text>
</comment>
<reference evidence="8 9" key="2">
    <citation type="journal article" date="2014" name="J. Gen. Appl. Microbiol.">
        <title>The early diverging ascomycetous budding yeast Saitoella complicata has three histone deacetylases belonging to the Clr6, Hos2, and Rpd3 lineages.</title>
        <authorList>
            <person name="Nishida H."/>
            <person name="Matsumoto T."/>
            <person name="Kondo S."/>
            <person name="Hamamoto M."/>
            <person name="Yoshikawa H."/>
        </authorList>
    </citation>
    <scope>NUCLEOTIDE SEQUENCE [LARGE SCALE GENOMIC DNA]</scope>
    <source>
        <strain evidence="8 9">NRRL Y-17804</strain>
    </source>
</reference>
<dbReference type="STRING" id="698492.A0A0E9NN98"/>
<evidence type="ECO:0000256" key="1">
    <source>
        <dbReference type="ARBA" id="ARBA00004688"/>
    </source>
</evidence>
<feature type="binding site" evidence="5">
    <location>
        <position position="398"/>
    </location>
    <ligand>
        <name>Mn(2+)</name>
        <dbReference type="ChEBI" id="CHEBI:29035"/>
    </ligand>
</feature>
<dbReference type="GO" id="GO:0003849">
    <property type="term" value="F:3-deoxy-7-phosphoheptulonate synthase activity"/>
    <property type="evidence" value="ECO:0007669"/>
    <property type="project" value="UniProtKB-EC"/>
</dbReference>
<dbReference type="SUPFAM" id="SSF51569">
    <property type="entry name" value="Aldolase"/>
    <property type="match status" value="1"/>
</dbReference>
<evidence type="ECO:0000256" key="3">
    <source>
        <dbReference type="ARBA" id="ARBA00022679"/>
    </source>
</evidence>
<keyword evidence="5" id="KW-0170">Cobalt</keyword>
<proteinExistence type="inferred from homology"/>
<keyword evidence="3 6" id="KW-0808">Transferase</keyword>
<dbReference type="Gene3D" id="3.20.20.70">
    <property type="entry name" value="Aldolase class I"/>
    <property type="match status" value="1"/>
</dbReference>
<evidence type="ECO:0000256" key="2">
    <source>
        <dbReference type="ARBA" id="ARBA00008911"/>
    </source>
</evidence>
<evidence type="ECO:0000256" key="6">
    <source>
        <dbReference type="RuleBase" id="RU363071"/>
    </source>
</evidence>
<evidence type="ECO:0000313" key="9">
    <source>
        <dbReference type="Proteomes" id="UP000033140"/>
    </source>
</evidence>
<dbReference type="EC" id="2.5.1.54" evidence="6"/>
<evidence type="ECO:0000256" key="4">
    <source>
        <dbReference type="ARBA" id="ARBA00047508"/>
    </source>
</evidence>
<keyword evidence="6" id="KW-0057">Aromatic amino acid biosynthesis</keyword>
<keyword evidence="6" id="KW-0028">Amino-acid biosynthesis</keyword>
<dbReference type="GO" id="GO:0009423">
    <property type="term" value="P:chorismate biosynthetic process"/>
    <property type="evidence" value="ECO:0007669"/>
    <property type="project" value="UniProtKB-UniPathway"/>
</dbReference>
<dbReference type="RefSeq" id="XP_019022267.1">
    <property type="nucleotide sequence ID" value="XM_019172007.1"/>
</dbReference>
<organism evidence="8 9">
    <name type="scientific">Saitoella complicata (strain BCRC 22490 / CBS 7301 / JCM 7358 / NBRC 10748 / NRRL Y-17804)</name>
    <dbReference type="NCBI Taxonomy" id="698492"/>
    <lineage>
        <taxon>Eukaryota</taxon>
        <taxon>Fungi</taxon>
        <taxon>Dikarya</taxon>
        <taxon>Ascomycota</taxon>
        <taxon>Taphrinomycotina</taxon>
        <taxon>Taphrinomycotina incertae sedis</taxon>
        <taxon>Saitoella</taxon>
    </lineage>
</organism>
<feature type="binding site" evidence="5">
    <location>
        <position position="366"/>
    </location>
    <ligand>
        <name>phosphoenolpyruvate</name>
        <dbReference type="ChEBI" id="CHEBI:58702"/>
    </ligand>
</feature>
<comment type="similarity">
    <text evidence="2 6">Belongs to the class-II DAHP synthase family.</text>
</comment>
<dbReference type="GO" id="GO:0008652">
    <property type="term" value="P:amino acid biosynthetic process"/>
    <property type="evidence" value="ECO:0007669"/>
    <property type="project" value="UniProtKB-KW"/>
</dbReference>
<sequence length="506" mass="56672">MDIPTRNGTHEEQDDEVDVRLYSVSPPSAAARSAARLSVSGERPQQPAEWTPSSWQSKPIKHDVKYSDYKQVEKSLRKLEWLPPLVTPAEISKLRKKLHDVALGKAFLLQGGDCAELFDYCNASVIENKLKVLLQMSLVLTWGSRTPIVRVARMAGQFAKPRSSPMEVINGKEVASFKGDIVNDFDPEHREPDPDRLVQAYFHSAGTLNYVRALLSSGFADLHNPMSWSLTHVRDEHIRQDFQKMVDRLRDSLEFLHTVGAAESSNLNTVDLFMSHEALLLEYEQSMTRKLVGPDGKEGWWDTSAHMVWIGDRTRAIDGAHVEFFRGLENPIGIKVGPSMKNEELVRLLNVVNPNKEPGKVTLIARYGYDKIEGLLPGHIKAVRESGHRPVWSCDPCHGNTVTTSSGVKTRKVSSIVREIALSFKIHKSLGSTLNGIHLELTGDAVTECLGGGMEMTDEDLGTNYATYCDPRLNYEQSLDVAYLLARYMRGEGGDAMFEELMQRLQ</sequence>
<dbReference type="Proteomes" id="UP000033140">
    <property type="component" value="Unassembled WGS sequence"/>
</dbReference>
<feature type="region of interest" description="Disordered" evidence="7">
    <location>
        <begin position="1"/>
        <end position="56"/>
    </location>
</feature>